<sequence>MKNYLLLFIIIGFGTKVLGQNTLQVVDAKTKKPLSKVNVYCNDELVGKTNAKGTLAYKTKCKTIDVQRDDYDEKTVSVEKNMTIALQESSEKSKKIQAIAIRNASDPKALRILDKVVKKYKENSPKSLDGYRFKKYSKISIDVDQDSLASYRAFVSRRADSLAQIGHTPKKQTEKDRKDSLMTESFLNMGKESNFFLWEKAEEYKFSKRHGEKIVVLDNRMSGFKDPIYEFMALGISNLDRIPRQVNPDNRHLYRFFLSDTIMVEGRRTFVINFRELSSKQKQKSNKFAGSVFIDTETFAIKKITSHSTKRNQGTVTSVWKPMAGKWFLDTEDIRFKIGHQEFETGKKEPDDATQKSKSTKKKFGNYAFVTHRFFDVEINPEQKAEEFQGYTYSIQNAEGNQLEKYRTAPLTEREAKTYQGIDSLVQKYDIERKVKALTSLLRGQIRVGKVNILPNRIFSYNPIEKFRLGIGLKANEKFSPIYSPDLYLGYGFGDGKLKYGVGLDTRLSSIKTSVFRLEYVNDMKAFGRFNRNLWPQSIAFIEGAGGSLYHPHYLRYQGVGASYLYDITNTLTARFSAHYQKQNPVGDYQFNGNTTNDYHDTQLALTIKYSPKDKNMMTPQGKYTYHTGYPHFFINIEKGINALGGNMNYTKADFLAIHSVRTRWGTSRAYLYGGISSGSVPLWKNFEITGNTSSSESLWHKLNFATSLSHYAMFSGTFYADQFLGFQYRHTLPFIFSMGKRHSRLSLGYNAVWGNFKNPRQHNISFDTPKHVYQEVGITWNNFLGTMYHIGLYHRVGHYTSAKTVDNIGITLGLGL</sequence>
<organism evidence="1 2">
    <name type="scientific">Bergeyella zoohelcum</name>
    <dbReference type="NCBI Taxonomy" id="1015"/>
    <lineage>
        <taxon>Bacteria</taxon>
        <taxon>Pseudomonadati</taxon>
        <taxon>Bacteroidota</taxon>
        <taxon>Flavobacteriia</taxon>
        <taxon>Flavobacteriales</taxon>
        <taxon>Weeksellaceae</taxon>
        <taxon>Bergeyella</taxon>
    </lineage>
</organism>
<proteinExistence type="predicted"/>
<gene>
    <name evidence="1" type="ORF">NCTC11661_01369</name>
</gene>
<name>A0A376C1T1_9FLAO</name>
<reference evidence="1 2" key="1">
    <citation type="submission" date="2018-06" db="EMBL/GenBank/DDBJ databases">
        <authorList>
            <consortium name="Pathogen Informatics"/>
            <person name="Doyle S."/>
        </authorList>
    </citation>
    <scope>NUCLEOTIDE SEQUENCE [LARGE SCALE GENOMIC DNA]</scope>
    <source>
        <strain evidence="1 2">NCTC11661</strain>
    </source>
</reference>
<evidence type="ECO:0000313" key="1">
    <source>
        <dbReference type="EMBL" id="SSZ55969.1"/>
    </source>
</evidence>
<evidence type="ECO:0008006" key="3">
    <source>
        <dbReference type="Google" id="ProtNLM"/>
    </source>
</evidence>
<dbReference type="Pfam" id="PF18939">
    <property type="entry name" value="DUF5686"/>
    <property type="match status" value="1"/>
</dbReference>
<dbReference type="EMBL" id="UFTJ01000002">
    <property type="protein sequence ID" value="SSZ55969.1"/>
    <property type="molecule type" value="Genomic_DNA"/>
</dbReference>
<protein>
    <recommendedName>
        <fullName evidence="3">Carboxypeptidase-like regulatory domain-containing protein</fullName>
    </recommendedName>
</protein>
<dbReference type="AlphaFoldDB" id="A0A376C1T1"/>
<dbReference type="Proteomes" id="UP000255515">
    <property type="component" value="Unassembled WGS sequence"/>
</dbReference>
<dbReference type="RefSeq" id="WP_002688620.1">
    <property type="nucleotide sequence ID" value="NZ_UFTJ01000002.1"/>
</dbReference>
<evidence type="ECO:0000313" key="2">
    <source>
        <dbReference type="Proteomes" id="UP000255515"/>
    </source>
</evidence>
<accession>A0A376C1T1</accession>
<dbReference type="InterPro" id="IPR043741">
    <property type="entry name" value="DUF5686"/>
</dbReference>